<evidence type="ECO:0000256" key="8">
    <source>
        <dbReference type="ARBA" id="ARBA00023136"/>
    </source>
</evidence>
<evidence type="ECO:0000259" key="9">
    <source>
        <dbReference type="SMART" id="SM01269"/>
    </source>
</evidence>
<protein>
    <recommendedName>
        <fullName evidence="3">sphingolipid 4-desaturase</fullName>
        <ecNumber evidence="3">1.14.19.17</ecNumber>
    </recommendedName>
</protein>
<feature type="domain" description="Sphingolipid delta4-desaturase N-terminal" evidence="9">
    <location>
        <begin position="72"/>
        <end position="110"/>
    </location>
</feature>
<proteinExistence type="inferred from homology"/>
<keyword evidence="7" id="KW-0443">Lipid metabolism</keyword>
<dbReference type="InterPro" id="IPR011388">
    <property type="entry name" value="DES1/DES2"/>
</dbReference>
<evidence type="ECO:0000256" key="6">
    <source>
        <dbReference type="ARBA" id="ARBA00023002"/>
    </source>
</evidence>
<evidence type="ECO:0000313" key="11">
    <source>
        <dbReference type="Proteomes" id="UP001530377"/>
    </source>
</evidence>
<evidence type="ECO:0000256" key="3">
    <source>
        <dbReference type="ARBA" id="ARBA00012021"/>
    </source>
</evidence>
<dbReference type="Proteomes" id="UP001530377">
    <property type="component" value="Unassembled WGS sequence"/>
</dbReference>
<dbReference type="PANTHER" id="PTHR12879:SF8">
    <property type="entry name" value="SPHINGOLIPID DELTA(4)-DESATURASE DES1"/>
    <property type="match status" value="1"/>
</dbReference>
<keyword evidence="8" id="KW-0472">Membrane</keyword>
<sequence length="398" mass="46046">AKTLSSDSEVLFKFSLHTGSGQKARRLPRLRRERALNRIIMGKGGCIPPPATTGGVENDVPILEKEREEKKLAEPKFHWADDEEPHRRRKQEILRKHPEIKKYMGIDPSTKFKVAFWVAFQLLSLHLLDGAPWYTWLFCCYTLSGSINHMMTLAMHELSHNLGAGGVTSNRLLAIFANLPMGIPAASSFKRYHMEHHKFQGEDVVDCDIPTETEGWFFHNTPRKVLWCFLQPLFYSLRPLVVNPKQPTRWEYVNISCIVAFDLTILYFWGVRGLLYLVLGTLFGMGLHPVAGHFIAEHYVMNDGQETYSYYGPLNWLTFNVGYHNEHHDFANVSGRHLPELRRIAPEYYDALPHYHSWVKVIWDYIVDDGISPYSRVKRVTLERRKVEDLRARGGLVK</sequence>
<evidence type="ECO:0000256" key="4">
    <source>
        <dbReference type="ARBA" id="ARBA00022692"/>
    </source>
</evidence>
<comment type="similarity">
    <text evidence="2">Belongs to the fatty acid desaturase type 1 family. DEGS subfamily.</text>
</comment>
<gene>
    <name evidence="10" type="ORF">ACHAXA_002619</name>
</gene>
<evidence type="ECO:0000256" key="1">
    <source>
        <dbReference type="ARBA" id="ARBA00004141"/>
    </source>
</evidence>
<dbReference type="GO" id="GO:0042284">
    <property type="term" value="F:sphingolipid delta-4 desaturase activity"/>
    <property type="evidence" value="ECO:0007669"/>
    <property type="project" value="UniProtKB-EC"/>
</dbReference>
<evidence type="ECO:0000256" key="7">
    <source>
        <dbReference type="ARBA" id="ARBA00023098"/>
    </source>
</evidence>
<dbReference type="EC" id="1.14.19.17" evidence="3"/>
<evidence type="ECO:0000256" key="2">
    <source>
        <dbReference type="ARBA" id="ARBA00006146"/>
    </source>
</evidence>
<evidence type="ECO:0000313" key="10">
    <source>
        <dbReference type="EMBL" id="KAL3822304.1"/>
    </source>
</evidence>
<dbReference type="EMBL" id="JALLPB020000069">
    <property type="protein sequence ID" value="KAL3822304.1"/>
    <property type="molecule type" value="Genomic_DNA"/>
</dbReference>
<dbReference type="PANTHER" id="PTHR12879">
    <property type="entry name" value="SPHINGOLIPID DELTA 4 DESATURASE/C-4 HYDROXYLASE PROTEIN DES2"/>
    <property type="match status" value="1"/>
</dbReference>
<dbReference type="PIRSF" id="PIRSF017228">
    <property type="entry name" value="Sphnglp_dlt4_des"/>
    <property type="match status" value="1"/>
</dbReference>
<dbReference type="InterPro" id="IPR005804">
    <property type="entry name" value="FA_desaturase_dom"/>
</dbReference>
<dbReference type="GO" id="GO:0016020">
    <property type="term" value="C:membrane"/>
    <property type="evidence" value="ECO:0007669"/>
    <property type="project" value="UniProtKB-SubCell"/>
</dbReference>
<dbReference type="InterPro" id="IPR013866">
    <property type="entry name" value="Sphingolipid_d4-desaturase_N"/>
</dbReference>
<dbReference type="CDD" id="cd03508">
    <property type="entry name" value="Delta4-sphingolipid-FADS-like"/>
    <property type="match status" value="1"/>
</dbReference>
<dbReference type="AlphaFoldDB" id="A0ABD3SCP6"/>
<organism evidence="10 11">
    <name type="scientific">Cyclostephanos tholiformis</name>
    <dbReference type="NCBI Taxonomy" id="382380"/>
    <lineage>
        <taxon>Eukaryota</taxon>
        <taxon>Sar</taxon>
        <taxon>Stramenopiles</taxon>
        <taxon>Ochrophyta</taxon>
        <taxon>Bacillariophyta</taxon>
        <taxon>Coscinodiscophyceae</taxon>
        <taxon>Thalassiosirophycidae</taxon>
        <taxon>Stephanodiscales</taxon>
        <taxon>Stephanodiscaceae</taxon>
        <taxon>Cyclostephanos</taxon>
    </lineage>
</organism>
<comment type="subcellular location">
    <subcellularLocation>
        <location evidence="1">Membrane</location>
        <topology evidence="1">Multi-pass membrane protein</topology>
    </subcellularLocation>
</comment>
<evidence type="ECO:0000256" key="5">
    <source>
        <dbReference type="ARBA" id="ARBA00022989"/>
    </source>
</evidence>
<keyword evidence="11" id="KW-1185">Reference proteome</keyword>
<reference evidence="10 11" key="1">
    <citation type="submission" date="2024-10" db="EMBL/GenBank/DDBJ databases">
        <title>Updated reference genomes for cyclostephanoid diatoms.</title>
        <authorList>
            <person name="Roberts W.R."/>
            <person name="Alverson A.J."/>
        </authorList>
    </citation>
    <scope>NUCLEOTIDE SEQUENCE [LARGE SCALE GENOMIC DNA]</scope>
    <source>
        <strain evidence="10 11">AJA228-03</strain>
    </source>
</reference>
<accession>A0ABD3SCP6</accession>
<keyword evidence="6" id="KW-0560">Oxidoreductase</keyword>
<feature type="non-terminal residue" evidence="10">
    <location>
        <position position="1"/>
    </location>
</feature>
<dbReference type="GO" id="GO:0006629">
    <property type="term" value="P:lipid metabolic process"/>
    <property type="evidence" value="ECO:0007669"/>
    <property type="project" value="UniProtKB-KW"/>
</dbReference>
<dbReference type="SMART" id="SM01269">
    <property type="entry name" value="Lipid_DES"/>
    <property type="match status" value="1"/>
</dbReference>
<dbReference type="Pfam" id="PF00487">
    <property type="entry name" value="FA_desaturase"/>
    <property type="match status" value="1"/>
</dbReference>
<name>A0ABD3SCP6_9STRA</name>
<keyword evidence="5" id="KW-1133">Transmembrane helix</keyword>
<keyword evidence="4" id="KW-0812">Transmembrane</keyword>
<comment type="caution">
    <text evidence="10">The sequence shown here is derived from an EMBL/GenBank/DDBJ whole genome shotgun (WGS) entry which is preliminary data.</text>
</comment>
<dbReference type="Pfam" id="PF08557">
    <property type="entry name" value="Lipid_DES"/>
    <property type="match status" value="1"/>
</dbReference>